<name>T1ITT3_STRMM</name>
<feature type="region of interest" description="Disordered" evidence="6">
    <location>
        <begin position="343"/>
        <end position="365"/>
    </location>
</feature>
<dbReference type="GO" id="GO:0005737">
    <property type="term" value="C:cytoplasm"/>
    <property type="evidence" value="ECO:0007669"/>
    <property type="project" value="TreeGrafter"/>
</dbReference>
<dbReference type="Pfam" id="PF12075">
    <property type="entry name" value="KN_motif"/>
    <property type="match status" value="1"/>
</dbReference>
<keyword evidence="1" id="KW-0597">Phosphoprotein</keyword>
<dbReference type="PROSITE" id="PS50297">
    <property type="entry name" value="ANK_REP_REGION"/>
    <property type="match status" value="2"/>
</dbReference>
<dbReference type="FunFam" id="1.25.40.20:FF:000017">
    <property type="entry name" value="KN motif and ankyrin repeat domain-containing protein 1"/>
    <property type="match status" value="1"/>
</dbReference>
<dbReference type="InterPro" id="IPR036770">
    <property type="entry name" value="Ankyrin_rpt-contain_sf"/>
</dbReference>
<evidence type="ECO:0000256" key="3">
    <source>
        <dbReference type="ARBA" id="ARBA00023043"/>
    </source>
</evidence>
<dbReference type="GO" id="GO:0005856">
    <property type="term" value="C:cytoskeleton"/>
    <property type="evidence" value="ECO:0007669"/>
    <property type="project" value="TreeGrafter"/>
</dbReference>
<feature type="compositionally biased region" description="Acidic residues" evidence="6">
    <location>
        <begin position="820"/>
        <end position="834"/>
    </location>
</feature>
<evidence type="ECO:0000313" key="7">
    <source>
        <dbReference type="EnsemblMetazoa" id="SMAR004541-PA"/>
    </source>
</evidence>
<dbReference type="PRINTS" id="PR01415">
    <property type="entry name" value="ANKYRIN"/>
</dbReference>
<sequence>MEKEVHIPFNWNTMRAMDNLENGHSLLPSLSEVDGQNNVKESIDNYQRCRCCPYGYHIDVDFVRYCEALTNGSYLKQLKQLRKSRRKQRKSMEALLNCHEGNSAQIEISRKKTDTLNASSVELELDTFKDALFDFEKTLENSSSSCLHYNQISPIDTFPNHTFGGCPKSGSAMINSFASSKTKSGSTSSINSVSTISSLVDNIPPLSTNQLVASQQMATTMATLNNSLVSSQTSTTSVVDCPAAEVVKMNKSALHCIREQMASSLKRMRELEEHVKSIPILQVKLSVLKEEKRLLMLQLKVKNYKLDQQSIGVGEDAVGDMSLEEMGQRLDRLGAVGITSPSRTRKVMNGSRVRTRSVSPESNNKTKLLHPVDFYSLNRIANERKEKRNMGVSCRVVTRDVGVSHIPPITKSKSVGTDGDLETNNICFICKCKQNKELKMERACPKCLDDEKKLNSKTCSKCEAEKLKVRTEVGIMTVDPIEVRTKPDINLKKVSHKGINTAQVNKVSCGSNAVIPMRTSFTTTDLLMKDVISQKEVDLLLLADKNKKSKSLADVGIQSSTIATKNICTQTLDNTISVQKKDIGVTVNIKSSLCDKSIGNNSVFDTTCDKCQQINKKSVGVGSGTIKDIVCDKCREITKKSIGIGTGTVKDIVCDKCASVRKRSYGVGDSDVKDTLCPKCSFVGKQVSVAVGNATVNDNFCQRCDNLKTRTIGIGSGDVNTYLSNVTTTQEETVHLKKDSMPPPLPSRIPRLGMAVTENTTSTSGKRTTSAKYTDWKQSVEVPHHGFENKGFKNSSPLKGENHGNGKVMDVLADPADSSDSSESDSSDSPDEGSYDGVHGNIVHTCHDDEAIRQGLPGASMFQPIQDNLREKHKLSPEMAEACVVMNQNLMKQNQVASKTLNASLNLIQQEWFRVSSQKNADPNVVEDYLDAFEDISQKLLNKIVNLTDANGNTTMHYAVSHGNFDIVGILLDSKVVDISKQNKAGYTCSMLASLAPIRNSVDRQILQRLFQMGDINLKATQPPDILMLKLNCALLTHGQTALMLAVSHGRLDVVKMLVDSGADINIQDEDGSTALMCASEHGHIDIVRYILSVPDCDPTITDNDNSTALTIAMEADHRDIGVLIYAHMNIGKGGSPLSSFKLKRSRSSSHSSTPPPRTPPASPALSRHSTTSVP</sequence>
<dbReference type="eggNOG" id="KOG0514">
    <property type="taxonomic scope" value="Eukaryota"/>
</dbReference>
<feature type="compositionally biased region" description="Basic and acidic residues" evidence="6">
    <location>
        <begin position="782"/>
        <end position="791"/>
    </location>
</feature>
<dbReference type="STRING" id="126957.T1ITT3"/>
<dbReference type="SMART" id="SM00248">
    <property type="entry name" value="ANK"/>
    <property type="match status" value="3"/>
</dbReference>
<dbReference type="OMA" id="HEGSQEI"/>
<evidence type="ECO:0000256" key="5">
    <source>
        <dbReference type="PROSITE-ProRule" id="PRU00023"/>
    </source>
</evidence>
<proteinExistence type="predicted"/>
<dbReference type="HOGENOM" id="CLU_007412_0_0_1"/>
<dbReference type="PANTHER" id="PTHR24168">
    <property type="entry name" value="KN MOTIF AND ANKYRIN REPEAT DOMAIN-CONTAINING"/>
    <property type="match status" value="1"/>
</dbReference>
<feature type="region of interest" description="Disordered" evidence="6">
    <location>
        <begin position="737"/>
        <end position="842"/>
    </location>
</feature>
<evidence type="ECO:0000256" key="4">
    <source>
        <dbReference type="ARBA" id="ARBA00023054"/>
    </source>
</evidence>
<dbReference type="Proteomes" id="UP000014500">
    <property type="component" value="Unassembled WGS sequence"/>
</dbReference>
<dbReference type="GO" id="GO:0030837">
    <property type="term" value="P:negative regulation of actin filament polymerization"/>
    <property type="evidence" value="ECO:0007669"/>
    <property type="project" value="InterPro"/>
</dbReference>
<keyword evidence="4" id="KW-0175">Coiled coil</keyword>
<dbReference type="PANTHER" id="PTHR24168:SF21">
    <property type="entry name" value="KANK, ISOFORM D"/>
    <property type="match status" value="1"/>
</dbReference>
<dbReference type="PhylomeDB" id="T1ITT3"/>
<dbReference type="InterPro" id="IPR021939">
    <property type="entry name" value="KN_motif"/>
</dbReference>
<evidence type="ECO:0000256" key="2">
    <source>
        <dbReference type="ARBA" id="ARBA00022737"/>
    </source>
</evidence>
<accession>T1ITT3</accession>
<keyword evidence="8" id="KW-1185">Reference proteome</keyword>
<evidence type="ECO:0000313" key="8">
    <source>
        <dbReference type="Proteomes" id="UP000014500"/>
    </source>
</evidence>
<keyword evidence="3 5" id="KW-0040">ANK repeat</keyword>
<dbReference type="EMBL" id="JH431500">
    <property type="status" value="NOT_ANNOTATED_CDS"/>
    <property type="molecule type" value="Genomic_DNA"/>
</dbReference>
<dbReference type="InterPro" id="IPR002110">
    <property type="entry name" value="Ankyrin_rpt"/>
</dbReference>
<feature type="repeat" description="ANK" evidence="5">
    <location>
        <begin position="951"/>
        <end position="973"/>
    </location>
</feature>
<dbReference type="InterPro" id="IPR047184">
    <property type="entry name" value="KANK1-4"/>
</dbReference>
<dbReference type="PROSITE" id="PS50088">
    <property type="entry name" value="ANK_REPEAT"/>
    <property type="match status" value="2"/>
</dbReference>
<evidence type="ECO:0000256" key="6">
    <source>
        <dbReference type="SAM" id="MobiDB-lite"/>
    </source>
</evidence>
<organism evidence="7 8">
    <name type="scientific">Strigamia maritima</name>
    <name type="common">European centipede</name>
    <name type="synonym">Geophilus maritimus</name>
    <dbReference type="NCBI Taxonomy" id="126957"/>
    <lineage>
        <taxon>Eukaryota</taxon>
        <taxon>Metazoa</taxon>
        <taxon>Ecdysozoa</taxon>
        <taxon>Arthropoda</taxon>
        <taxon>Myriapoda</taxon>
        <taxon>Chilopoda</taxon>
        <taxon>Pleurostigmophora</taxon>
        <taxon>Geophilomorpha</taxon>
        <taxon>Linotaeniidae</taxon>
        <taxon>Strigamia</taxon>
    </lineage>
</organism>
<keyword evidence="2" id="KW-0677">Repeat</keyword>
<feature type="region of interest" description="Disordered" evidence="6">
    <location>
        <begin position="1137"/>
        <end position="1175"/>
    </location>
</feature>
<feature type="repeat" description="ANK" evidence="5">
    <location>
        <begin position="1038"/>
        <end position="1070"/>
    </location>
</feature>
<feature type="compositionally biased region" description="Polar residues" evidence="6">
    <location>
        <begin position="757"/>
        <end position="772"/>
    </location>
</feature>
<dbReference type="SUPFAM" id="SSF48403">
    <property type="entry name" value="Ankyrin repeat"/>
    <property type="match status" value="1"/>
</dbReference>
<dbReference type="Pfam" id="PF12796">
    <property type="entry name" value="Ank_2"/>
    <property type="match status" value="1"/>
</dbReference>
<dbReference type="EnsemblMetazoa" id="SMAR004541-RA">
    <property type="protein sequence ID" value="SMAR004541-PA"/>
    <property type="gene ID" value="SMAR004541"/>
</dbReference>
<dbReference type="Gene3D" id="1.25.40.20">
    <property type="entry name" value="Ankyrin repeat-containing domain"/>
    <property type="match status" value="1"/>
</dbReference>
<reference evidence="7" key="2">
    <citation type="submission" date="2015-02" db="UniProtKB">
        <authorList>
            <consortium name="EnsemblMetazoa"/>
        </authorList>
    </citation>
    <scope>IDENTIFICATION</scope>
</reference>
<reference evidence="8" key="1">
    <citation type="submission" date="2011-05" db="EMBL/GenBank/DDBJ databases">
        <authorList>
            <person name="Richards S.R."/>
            <person name="Qu J."/>
            <person name="Jiang H."/>
            <person name="Jhangiani S.N."/>
            <person name="Agravi P."/>
            <person name="Goodspeed R."/>
            <person name="Gross S."/>
            <person name="Mandapat C."/>
            <person name="Jackson L."/>
            <person name="Mathew T."/>
            <person name="Pu L."/>
            <person name="Thornton R."/>
            <person name="Saada N."/>
            <person name="Wilczek-Boney K.B."/>
            <person name="Lee S."/>
            <person name="Kovar C."/>
            <person name="Wu Y."/>
            <person name="Scherer S.E."/>
            <person name="Worley K.C."/>
            <person name="Muzny D.M."/>
            <person name="Gibbs R."/>
        </authorList>
    </citation>
    <scope>NUCLEOTIDE SEQUENCE</scope>
    <source>
        <strain evidence="8">Brora</strain>
    </source>
</reference>
<feature type="compositionally biased region" description="Polar residues" evidence="6">
    <location>
        <begin position="356"/>
        <end position="365"/>
    </location>
</feature>
<feature type="compositionally biased region" description="Pro residues" evidence="6">
    <location>
        <begin position="1154"/>
        <end position="1163"/>
    </location>
</feature>
<protein>
    <submittedName>
        <fullName evidence="7">Uncharacterized protein</fullName>
    </submittedName>
</protein>
<dbReference type="AlphaFoldDB" id="T1ITT3"/>
<evidence type="ECO:0000256" key="1">
    <source>
        <dbReference type="ARBA" id="ARBA00022553"/>
    </source>
</evidence>
<dbReference type="Pfam" id="PF00023">
    <property type="entry name" value="Ank"/>
    <property type="match status" value="1"/>
</dbReference>